<sequence length="70" mass="8135">VNNIRTGVLLIPDQCYISYSLMVCFLVVYLALSYFVTIRPFCFESRVDLSKKVIAEDEDEKVRVRVVKND</sequence>
<dbReference type="InParanoid" id="L7K028"/>
<evidence type="ECO:0000313" key="2">
    <source>
        <dbReference type="EMBL" id="ELQ76960.1"/>
    </source>
</evidence>
<keyword evidence="3" id="KW-1185">Reference proteome</keyword>
<evidence type="ECO:0000256" key="1">
    <source>
        <dbReference type="SAM" id="Phobius"/>
    </source>
</evidence>
<feature type="transmembrane region" description="Helical" evidence="1">
    <location>
        <begin position="16"/>
        <end position="36"/>
    </location>
</feature>
<dbReference type="AlphaFoldDB" id="L7K028"/>
<dbReference type="Proteomes" id="UP000011185">
    <property type="component" value="Unassembled WGS sequence"/>
</dbReference>
<organism evidence="2 3">
    <name type="scientific">Trachipleistophora hominis</name>
    <name type="common">Microsporidian parasite</name>
    <dbReference type="NCBI Taxonomy" id="72359"/>
    <lineage>
        <taxon>Eukaryota</taxon>
        <taxon>Fungi</taxon>
        <taxon>Fungi incertae sedis</taxon>
        <taxon>Microsporidia</taxon>
        <taxon>Pleistophoridae</taxon>
        <taxon>Trachipleistophora</taxon>
    </lineage>
</organism>
<dbReference type="VEuPathDB" id="MicrosporidiaDB:THOM_0058"/>
<proteinExistence type="predicted"/>
<dbReference type="EMBL" id="JH993801">
    <property type="protein sequence ID" value="ELQ76960.1"/>
    <property type="molecule type" value="Genomic_DNA"/>
</dbReference>
<keyword evidence="1" id="KW-0472">Membrane</keyword>
<dbReference type="HOGENOM" id="CLU_2764970_0_0_1"/>
<evidence type="ECO:0000313" key="3">
    <source>
        <dbReference type="Proteomes" id="UP000011185"/>
    </source>
</evidence>
<accession>L7K028</accession>
<protein>
    <submittedName>
        <fullName evidence="2">Uncharacterized protein</fullName>
    </submittedName>
</protein>
<keyword evidence="1" id="KW-0812">Transmembrane</keyword>
<gene>
    <name evidence="2" type="ORF">THOM_0058</name>
</gene>
<feature type="non-terminal residue" evidence="2">
    <location>
        <position position="1"/>
    </location>
</feature>
<reference evidence="2 3" key="1">
    <citation type="journal article" date="2012" name="PLoS Pathog.">
        <title>The genome of the obligate intracellular parasite Trachipleistophora hominis: new insights into microsporidian genome dynamics and reductive evolution.</title>
        <authorList>
            <person name="Heinz E."/>
            <person name="Williams T.A."/>
            <person name="Nakjang S."/>
            <person name="Noel C.J."/>
            <person name="Swan D.C."/>
            <person name="Goldberg A.V."/>
            <person name="Harris S.R."/>
            <person name="Weinmaier T."/>
            <person name="Markert S."/>
            <person name="Becher D."/>
            <person name="Bernhardt J."/>
            <person name="Dagan T."/>
            <person name="Hacker C."/>
            <person name="Lucocq J.M."/>
            <person name="Schweder T."/>
            <person name="Rattei T."/>
            <person name="Hall N."/>
            <person name="Hirt R.P."/>
            <person name="Embley T.M."/>
        </authorList>
    </citation>
    <scope>NUCLEOTIDE SEQUENCE [LARGE SCALE GENOMIC DNA]</scope>
</reference>
<keyword evidence="1" id="KW-1133">Transmembrane helix</keyword>
<name>L7K028_TRAHO</name>